<dbReference type="InterPro" id="IPR017441">
    <property type="entry name" value="Protein_kinase_ATP_BS"/>
</dbReference>
<dbReference type="Pfam" id="PF13424">
    <property type="entry name" value="TPR_12"/>
    <property type="match status" value="2"/>
</dbReference>
<protein>
    <submittedName>
        <fullName evidence="8">Serine/threonine-protein kinase</fullName>
        <ecNumber evidence="8">2.7.11.1</ecNumber>
    </submittedName>
</protein>
<feature type="repeat" description="TPR" evidence="5">
    <location>
        <begin position="469"/>
        <end position="502"/>
    </location>
</feature>
<accession>A0A7W7ZF67</accession>
<dbReference type="PANTHER" id="PTHR43289:SF34">
    <property type="entry name" value="SERINE_THREONINE-PROTEIN KINASE YBDM-RELATED"/>
    <property type="match status" value="1"/>
</dbReference>
<dbReference type="Gene3D" id="3.30.200.20">
    <property type="entry name" value="Phosphorylase Kinase, domain 1"/>
    <property type="match status" value="1"/>
</dbReference>
<name>A0A7W7ZF67_9BACT</name>
<dbReference type="SUPFAM" id="SSF48452">
    <property type="entry name" value="TPR-like"/>
    <property type="match status" value="2"/>
</dbReference>
<keyword evidence="2 6" id="KW-0547">Nucleotide-binding</keyword>
<evidence type="ECO:0000313" key="9">
    <source>
        <dbReference type="Proteomes" id="UP000540989"/>
    </source>
</evidence>
<organism evidence="8 9">
    <name type="scientific">Granulicella aggregans</name>
    <dbReference type="NCBI Taxonomy" id="474949"/>
    <lineage>
        <taxon>Bacteria</taxon>
        <taxon>Pseudomonadati</taxon>
        <taxon>Acidobacteriota</taxon>
        <taxon>Terriglobia</taxon>
        <taxon>Terriglobales</taxon>
        <taxon>Acidobacteriaceae</taxon>
        <taxon>Granulicella</taxon>
    </lineage>
</organism>
<dbReference type="InterPro" id="IPR000719">
    <property type="entry name" value="Prot_kinase_dom"/>
</dbReference>
<gene>
    <name evidence="8" type="ORF">HDF16_003386</name>
</gene>
<dbReference type="Pfam" id="PF00069">
    <property type="entry name" value="Pkinase"/>
    <property type="match status" value="1"/>
</dbReference>
<dbReference type="PANTHER" id="PTHR43289">
    <property type="entry name" value="MITOGEN-ACTIVATED PROTEIN KINASE KINASE KINASE 20-RELATED"/>
    <property type="match status" value="1"/>
</dbReference>
<dbReference type="InterPro" id="IPR011009">
    <property type="entry name" value="Kinase-like_dom_sf"/>
</dbReference>
<dbReference type="SMART" id="SM00028">
    <property type="entry name" value="TPR"/>
    <property type="match status" value="9"/>
</dbReference>
<evidence type="ECO:0000256" key="5">
    <source>
        <dbReference type="PROSITE-ProRule" id="PRU00339"/>
    </source>
</evidence>
<dbReference type="EC" id="2.7.11.1" evidence="8"/>
<evidence type="ECO:0000256" key="2">
    <source>
        <dbReference type="ARBA" id="ARBA00022741"/>
    </source>
</evidence>
<feature type="repeat" description="TPR" evidence="5">
    <location>
        <begin position="570"/>
        <end position="603"/>
    </location>
</feature>
<keyword evidence="1 8" id="KW-0808">Transferase</keyword>
<dbReference type="PROSITE" id="PS50005">
    <property type="entry name" value="TPR"/>
    <property type="match status" value="5"/>
</dbReference>
<evidence type="ECO:0000256" key="6">
    <source>
        <dbReference type="PROSITE-ProRule" id="PRU10141"/>
    </source>
</evidence>
<dbReference type="InterPro" id="IPR019734">
    <property type="entry name" value="TPR_rpt"/>
</dbReference>
<dbReference type="PROSITE" id="PS00107">
    <property type="entry name" value="PROTEIN_KINASE_ATP"/>
    <property type="match status" value="1"/>
</dbReference>
<keyword evidence="4 6" id="KW-0067">ATP-binding</keyword>
<dbReference type="RefSeq" id="WP_184218680.1">
    <property type="nucleotide sequence ID" value="NZ_JACHIP010000004.1"/>
</dbReference>
<feature type="repeat" description="TPR" evidence="5">
    <location>
        <begin position="537"/>
        <end position="569"/>
    </location>
</feature>
<dbReference type="SUPFAM" id="SSF56112">
    <property type="entry name" value="Protein kinase-like (PK-like)"/>
    <property type="match status" value="1"/>
</dbReference>
<reference evidence="8 9" key="1">
    <citation type="submission" date="2020-08" db="EMBL/GenBank/DDBJ databases">
        <title>Genomic Encyclopedia of Type Strains, Phase IV (KMG-V): Genome sequencing to study the core and pangenomes of soil and plant-associated prokaryotes.</title>
        <authorList>
            <person name="Whitman W."/>
        </authorList>
    </citation>
    <scope>NUCLEOTIDE SEQUENCE [LARGE SCALE GENOMIC DNA]</scope>
    <source>
        <strain evidence="8 9">M8UP14</strain>
    </source>
</reference>
<evidence type="ECO:0000256" key="1">
    <source>
        <dbReference type="ARBA" id="ARBA00022679"/>
    </source>
</evidence>
<dbReference type="Gene3D" id="1.10.510.10">
    <property type="entry name" value="Transferase(Phosphotransferase) domain 1"/>
    <property type="match status" value="1"/>
</dbReference>
<dbReference type="GO" id="GO:0004674">
    <property type="term" value="F:protein serine/threonine kinase activity"/>
    <property type="evidence" value="ECO:0007669"/>
    <property type="project" value="UniProtKB-EC"/>
</dbReference>
<proteinExistence type="predicted"/>
<dbReference type="PROSITE" id="PS50293">
    <property type="entry name" value="TPR_REGION"/>
    <property type="match status" value="3"/>
</dbReference>
<dbReference type="PROSITE" id="PS50011">
    <property type="entry name" value="PROTEIN_KINASE_DOM"/>
    <property type="match status" value="1"/>
</dbReference>
<evidence type="ECO:0000313" key="8">
    <source>
        <dbReference type="EMBL" id="MBB5058672.1"/>
    </source>
</evidence>
<feature type="domain" description="Protein kinase" evidence="7">
    <location>
        <begin position="29"/>
        <end position="284"/>
    </location>
</feature>
<sequence>MDEDRTLDMNTLPSTPRDVPAARDAWGRFKLLARVGQGGFGEVYRAWDPDLEREVALKLLLPSPTGNGQTDEEYKAMLREARALASVRHPNIVPVYGIDRHDGRVGFWTDFVKGKTLSALLGSQGAFGYREAVLIGLDVTRALSAVHRSGLLHRDIKAENVMREEGGHILLMDFGLSTLPHRQEDIAGTPNYMAPELWQGKTATVASDIYSMGVLLFYLVTGEYPARLGGLSRAEATAALAQKRTLMDLRSDLPDQFLRAVGRAIETDPAKRFSSAGQLSEALAECIGTAVPVEAVALTPLPVEPPRNTRPWQLRVAVAALVLGAAAFKTPMVRGWLHLDEASKHAVVAGAPADIDAEYSEAKGLLSKSYKDSNLTEAITKFQDILKKNPDFALAQAGLGAAYFKQYKNDSSQGSLLDSAKSATDEALRLDPASAPALVTRAQIEAVGGKTDLAVRDANQALKLDPRSADAYAALGEVYQSQGRGKDAIEQIKQAIDIAPENSMWPLRLGHYYMLAGDLQDAAAQWKNSVRIDPQNTFALYDLGLVNMRLNKLDDAREDFQKVLSLQPDAYSYRALGTVFQLQGNYTSAAEMDEKAIELDPSDYQAWGSLGSVYIWSGDKHEQAEAAYRKAIELAEGQRRKTPEDAEVLADLASLYASIGNVESSLLLARKALGLSPDDPNISYSVAYSYEVAGQRSKAIALFAKAVARGTRGNEFQRSPELARLRSDPTFQVALDKAKAELAVDSKTKLN</sequence>
<dbReference type="InterPro" id="IPR011990">
    <property type="entry name" value="TPR-like_helical_dom_sf"/>
</dbReference>
<dbReference type="SMART" id="SM00220">
    <property type="entry name" value="S_TKc"/>
    <property type="match status" value="1"/>
</dbReference>
<feature type="binding site" evidence="6">
    <location>
        <position position="58"/>
    </location>
    <ligand>
        <name>ATP</name>
        <dbReference type="ChEBI" id="CHEBI:30616"/>
    </ligand>
</feature>
<dbReference type="Proteomes" id="UP000540989">
    <property type="component" value="Unassembled WGS sequence"/>
</dbReference>
<dbReference type="GO" id="GO:0005524">
    <property type="term" value="F:ATP binding"/>
    <property type="evidence" value="ECO:0007669"/>
    <property type="project" value="UniProtKB-UniRule"/>
</dbReference>
<evidence type="ECO:0000256" key="3">
    <source>
        <dbReference type="ARBA" id="ARBA00022777"/>
    </source>
</evidence>
<comment type="caution">
    <text evidence="8">The sequence shown here is derived from an EMBL/GenBank/DDBJ whole genome shotgun (WGS) entry which is preliminary data.</text>
</comment>
<keyword evidence="9" id="KW-1185">Reference proteome</keyword>
<dbReference type="Gene3D" id="1.25.40.10">
    <property type="entry name" value="Tetratricopeptide repeat domain"/>
    <property type="match status" value="4"/>
</dbReference>
<keyword evidence="5" id="KW-0802">TPR repeat</keyword>
<evidence type="ECO:0000259" key="7">
    <source>
        <dbReference type="PROSITE" id="PS50011"/>
    </source>
</evidence>
<feature type="repeat" description="TPR" evidence="5">
    <location>
        <begin position="503"/>
        <end position="536"/>
    </location>
</feature>
<dbReference type="CDD" id="cd14014">
    <property type="entry name" value="STKc_PknB_like"/>
    <property type="match status" value="1"/>
</dbReference>
<dbReference type="AlphaFoldDB" id="A0A7W7ZF67"/>
<dbReference type="EMBL" id="JACHIP010000004">
    <property type="protein sequence ID" value="MBB5058672.1"/>
    <property type="molecule type" value="Genomic_DNA"/>
</dbReference>
<keyword evidence="3 8" id="KW-0418">Kinase</keyword>
<feature type="repeat" description="TPR" evidence="5">
    <location>
        <begin position="646"/>
        <end position="679"/>
    </location>
</feature>
<evidence type="ECO:0000256" key="4">
    <source>
        <dbReference type="ARBA" id="ARBA00022840"/>
    </source>
</evidence>
<dbReference type="Pfam" id="PF13432">
    <property type="entry name" value="TPR_16"/>
    <property type="match status" value="1"/>
</dbReference>
<dbReference type="Pfam" id="PF13414">
    <property type="entry name" value="TPR_11"/>
    <property type="match status" value="1"/>
</dbReference>